<evidence type="ECO:0000313" key="1">
    <source>
        <dbReference type="EMBL" id="GFS40165.1"/>
    </source>
</evidence>
<keyword evidence="2" id="KW-1185">Reference proteome</keyword>
<organism evidence="1 2">
    <name type="scientific">Nephila pilipes</name>
    <name type="common">Giant wood spider</name>
    <name type="synonym">Nephila maculata</name>
    <dbReference type="NCBI Taxonomy" id="299642"/>
    <lineage>
        <taxon>Eukaryota</taxon>
        <taxon>Metazoa</taxon>
        <taxon>Ecdysozoa</taxon>
        <taxon>Arthropoda</taxon>
        <taxon>Chelicerata</taxon>
        <taxon>Arachnida</taxon>
        <taxon>Araneae</taxon>
        <taxon>Araneomorphae</taxon>
        <taxon>Entelegynae</taxon>
        <taxon>Araneoidea</taxon>
        <taxon>Nephilidae</taxon>
        <taxon>Nephila</taxon>
    </lineage>
</organism>
<gene>
    <name evidence="1" type="ORF">NPIL_350591</name>
</gene>
<proteinExistence type="predicted"/>
<dbReference type="EMBL" id="BMAW01089484">
    <property type="protein sequence ID" value="GFS40165.1"/>
    <property type="molecule type" value="Genomic_DNA"/>
</dbReference>
<sequence length="92" mass="10155">MLGHRFCTPARRPADLSNSVMVDFLNSFFSTGNQMHLFATIFKRNNVRCQNNIALSRAANSAGRALSLTLCLAVNQKRQFIAAGKPLRVLSS</sequence>
<dbReference type="AlphaFoldDB" id="A0A8X6JW41"/>
<comment type="caution">
    <text evidence="1">The sequence shown here is derived from an EMBL/GenBank/DDBJ whole genome shotgun (WGS) entry which is preliminary data.</text>
</comment>
<dbReference type="Proteomes" id="UP000887013">
    <property type="component" value="Unassembled WGS sequence"/>
</dbReference>
<accession>A0A8X6JW41</accession>
<name>A0A8X6JW41_NEPPI</name>
<reference evidence="1" key="1">
    <citation type="submission" date="2020-08" db="EMBL/GenBank/DDBJ databases">
        <title>Multicomponent nature underlies the extraordinary mechanical properties of spider dragline silk.</title>
        <authorList>
            <person name="Kono N."/>
            <person name="Nakamura H."/>
            <person name="Mori M."/>
            <person name="Yoshida Y."/>
            <person name="Ohtoshi R."/>
            <person name="Malay A.D."/>
            <person name="Moran D.A.P."/>
            <person name="Tomita M."/>
            <person name="Numata K."/>
            <person name="Arakawa K."/>
        </authorList>
    </citation>
    <scope>NUCLEOTIDE SEQUENCE</scope>
</reference>
<protein>
    <submittedName>
        <fullName evidence="1">Uncharacterized protein</fullName>
    </submittedName>
</protein>
<evidence type="ECO:0000313" key="2">
    <source>
        <dbReference type="Proteomes" id="UP000887013"/>
    </source>
</evidence>